<evidence type="ECO:0008006" key="5">
    <source>
        <dbReference type="Google" id="ProtNLM"/>
    </source>
</evidence>
<dbReference type="InterPro" id="IPR027860">
    <property type="entry name" value="DUF4429"/>
</dbReference>
<gene>
    <name evidence="3" type="ORF">LKACC12383_02238</name>
</gene>
<evidence type="ECO:0000313" key="3">
    <source>
        <dbReference type="EMBL" id="OWF32213.1"/>
    </source>
</evidence>
<comment type="caution">
    <text evidence="3">The sequence shown here is derived from an EMBL/GenBank/DDBJ whole genome shotgun (WGS) entry which is preliminary data.</text>
</comment>
<feature type="domain" description="DUF4429" evidence="2">
    <location>
        <begin position="17"/>
        <end position="105"/>
    </location>
</feature>
<dbReference type="Pfam" id="PF09851">
    <property type="entry name" value="SHOCT"/>
    <property type="match status" value="1"/>
</dbReference>
<dbReference type="RefSeq" id="WP_054643283.1">
    <property type="nucleotide sequence ID" value="NZ_LNUB01000010.1"/>
</dbReference>
<protein>
    <recommendedName>
        <fullName evidence="5">SHOCT domain-containing protein</fullName>
    </recommendedName>
</protein>
<reference evidence="3 4" key="1">
    <citation type="submission" date="2017-03" db="EMBL/GenBank/DDBJ databases">
        <title>Genome sequence of Lactobacillus kimchii KACC 12383.</title>
        <authorList>
            <person name="Chun J."/>
        </authorList>
    </citation>
    <scope>NUCLEOTIDE SEQUENCE [LARGE SCALE GENOMIC DNA]</scope>
    <source>
        <strain evidence="3 4">KACC 12383</strain>
    </source>
</reference>
<name>A0A210P6V3_9LACO</name>
<dbReference type="InterPro" id="IPR018649">
    <property type="entry name" value="SHOCT"/>
</dbReference>
<dbReference type="AlphaFoldDB" id="A0A210P6V3"/>
<organism evidence="3 4">
    <name type="scientific">Companilactobacillus kimchii</name>
    <dbReference type="NCBI Taxonomy" id="2801452"/>
    <lineage>
        <taxon>Bacteria</taxon>
        <taxon>Bacillati</taxon>
        <taxon>Bacillota</taxon>
        <taxon>Bacilli</taxon>
        <taxon>Lactobacillales</taxon>
        <taxon>Lactobacillaceae</taxon>
        <taxon>Companilactobacillus</taxon>
    </lineage>
</organism>
<evidence type="ECO:0000259" key="2">
    <source>
        <dbReference type="Pfam" id="PF14472"/>
    </source>
</evidence>
<dbReference type="Pfam" id="PF14472">
    <property type="entry name" value="DUF4429"/>
    <property type="match status" value="1"/>
</dbReference>
<proteinExistence type="predicted"/>
<dbReference type="EMBL" id="MXAL01000011">
    <property type="protein sequence ID" value="OWF32213.1"/>
    <property type="molecule type" value="Genomic_DNA"/>
</dbReference>
<feature type="domain" description="SHOCT" evidence="1">
    <location>
        <begin position="124"/>
        <end position="151"/>
    </location>
</feature>
<sequence length="153" mass="16821">METKEIIVKHPGKTIINCDSDKITITRKGALNFMNQGIKGAKTIPLKSITSIQLKKPGMTNGYIQFGVLGGLESKSGVFNATQDENTVMFSKKYYADMLDLKESIESIIFSKSSDDQSVSSVADELLKLKQLLDAGVLTADEFEQQKIKLLAN</sequence>
<accession>A0A210P6V3</accession>
<evidence type="ECO:0000259" key="1">
    <source>
        <dbReference type="Pfam" id="PF09851"/>
    </source>
</evidence>
<evidence type="ECO:0000313" key="4">
    <source>
        <dbReference type="Proteomes" id="UP000196649"/>
    </source>
</evidence>
<dbReference type="Proteomes" id="UP000196649">
    <property type="component" value="Unassembled WGS sequence"/>
</dbReference>